<dbReference type="PROSITE" id="PS50231">
    <property type="entry name" value="RICIN_B_LECTIN"/>
    <property type="match status" value="1"/>
</dbReference>
<proteinExistence type="predicted"/>
<gene>
    <name evidence="2" type="ORF">ACFO9E_22345</name>
</gene>
<dbReference type="EMBL" id="JBHSFE010000017">
    <property type="protein sequence ID" value="MFC4610512.1"/>
    <property type="molecule type" value="Genomic_DNA"/>
</dbReference>
<dbReference type="RefSeq" id="WP_381198649.1">
    <property type="nucleotide sequence ID" value="NZ_JBHSFE010000017.1"/>
</dbReference>
<accession>A0ABV9G8W7</accession>
<name>A0ABV9G8W7_9ACTN</name>
<evidence type="ECO:0000256" key="1">
    <source>
        <dbReference type="SAM" id="MobiDB-lite"/>
    </source>
</evidence>
<dbReference type="SUPFAM" id="SSF50370">
    <property type="entry name" value="Ricin B-like lectins"/>
    <property type="match status" value="1"/>
</dbReference>
<feature type="region of interest" description="Disordered" evidence="1">
    <location>
        <begin position="166"/>
        <end position="202"/>
    </location>
</feature>
<dbReference type="CDD" id="cd00161">
    <property type="entry name" value="beta-trefoil_Ricin-like"/>
    <property type="match status" value="1"/>
</dbReference>
<keyword evidence="3" id="KW-1185">Reference proteome</keyword>
<organism evidence="2 3">
    <name type="scientific">Streptomyces maoxianensis</name>
    <dbReference type="NCBI Taxonomy" id="1459942"/>
    <lineage>
        <taxon>Bacteria</taxon>
        <taxon>Bacillati</taxon>
        <taxon>Actinomycetota</taxon>
        <taxon>Actinomycetes</taxon>
        <taxon>Kitasatosporales</taxon>
        <taxon>Streptomycetaceae</taxon>
        <taxon>Streptomyces</taxon>
    </lineage>
</organism>
<protein>
    <submittedName>
        <fullName evidence="2">RICIN domain-containing protein</fullName>
    </submittedName>
</protein>
<evidence type="ECO:0000313" key="2">
    <source>
        <dbReference type="EMBL" id="MFC4610512.1"/>
    </source>
</evidence>
<dbReference type="Proteomes" id="UP001595993">
    <property type="component" value="Unassembled WGS sequence"/>
</dbReference>
<feature type="region of interest" description="Disordered" evidence="1">
    <location>
        <begin position="93"/>
        <end position="137"/>
    </location>
</feature>
<dbReference type="Gene3D" id="2.80.10.50">
    <property type="match status" value="1"/>
</dbReference>
<dbReference type="InterPro" id="IPR035992">
    <property type="entry name" value="Ricin_B-like_lectins"/>
</dbReference>
<sequence>MDSDGPAAPDPEQAQSSAEFVARMQELKDFSGLTYRELTTRAEAVGDVLPRSTVANMLSRGTVPREELVAAFVRACGCGPGTAETWLRVRKELSRRERQSTEVPQFTAGEPDPGRESGPGTRESTPPEQPPEPPRRPWLARAVLPTVVIALGVAALVATLVFLDDDEPEDRQSTKQPGSPRPGSPQSDAPQSDAARSGSLQPGPVRIRAVHSGLCLAEAGGQSGQLYQQPCSPGTTPRFSLKPVEPAWRIVTFHRKFGEGCTGVKEKSMEVGAPLEDQECGKRGPAEAFRLEPVGKPVRGYRLRPLHSDLCAGVPGAATRAGAEIRQLACTKDTKGQLFAFDRDANGI</sequence>
<reference evidence="3" key="1">
    <citation type="journal article" date="2019" name="Int. J. Syst. Evol. Microbiol.">
        <title>The Global Catalogue of Microorganisms (GCM) 10K type strain sequencing project: providing services to taxonomists for standard genome sequencing and annotation.</title>
        <authorList>
            <consortium name="The Broad Institute Genomics Platform"/>
            <consortium name="The Broad Institute Genome Sequencing Center for Infectious Disease"/>
            <person name="Wu L."/>
            <person name="Ma J."/>
        </authorList>
    </citation>
    <scope>NUCLEOTIDE SEQUENCE [LARGE SCALE GENOMIC DNA]</scope>
    <source>
        <strain evidence="3">CGMCC 4.7139</strain>
    </source>
</reference>
<comment type="caution">
    <text evidence="2">The sequence shown here is derived from an EMBL/GenBank/DDBJ whole genome shotgun (WGS) entry which is preliminary data.</text>
</comment>
<evidence type="ECO:0000313" key="3">
    <source>
        <dbReference type="Proteomes" id="UP001595993"/>
    </source>
</evidence>